<dbReference type="Gene3D" id="3.60.20.10">
    <property type="entry name" value="Glutamine Phosphoribosylpyrophosphate, subunit 1, domain 1"/>
    <property type="match status" value="1"/>
</dbReference>
<organism evidence="1 2">
    <name type="scientific">Qipengyuania nanhaisediminis</name>
    <dbReference type="NCBI Taxonomy" id="604088"/>
    <lineage>
        <taxon>Bacteria</taxon>
        <taxon>Pseudomonadati</taxon>
        <taxon>Pseudomonadota</taxon>
        <taxon>Alphaproteobacteria</taxon>
        <taxon>Sphingomonadales</taxon>
        <taxon>Erythrobacteraceae</taxon>
        <taxon>Qipengyuania</taxon>
    </lineage>
</organism>
<proteinExistence type="predicted"/>
<evidence type="ECO:0000313" key="1">
    <source>
        <dbReference type="EMBL" id="SFO87418.1"/>
    </source>
</evidence>
<dbReference type="Gene3D" id="3.40.50.620">
    <property type="entry name" value="HUPs"/>
    <property type="match status" value="1"/>
</dbReference>
<accession>A0A1I5KQX2</accession>
<dbReference type="SUPFAM" id="SSF52402">
    <property type="entry name" value="Adenine nucleotide alpha hydrolases-like"/>
    <property type="match status" value="1"/>
</dbReference>
<protein>
    <submittedName>
        <fullName evidence="1">Asparagine synthase (Glutamine-hydrolysing)</fullName>
    </submittedName>
</protein>
<keyword evidence="2" id="KW-1185">Reference proteome</keyword>
<reference evidence="2" key="1">
    <citation type="submission" date="2016-10" db="EMBL/GenBank/DDBJ databases">
        <authorList>
            <person name="Varghese N."/>
            <person name="Submissions S."/>
        </authorList>
    </citation>
    <scope>NUCLEOTIDE SEQUENCE [LARGE SCALE GENOMIC DNA]</scope>
    <source>
        <strain evidence="2">CGMCC 1.7715</strain>
    </source>
</reference>
<dbReference type="AlphaFoldDB" id="A0A1I5KQX2"/>
<dbReference type="Proteomes" id="UP000199331">
    <property type="component" value="Unassembled WGS sequence"/>
</dbReference>
<gene>
    <name evidence="1" type="ORF">SAMN04488060_0461</name>
</gene>
<dbReference type="InterPro" id="IPR014729">
    <property type="entry name" value="Rossmann-like_a/b/a_fold"/>
</dbReference>
<dbReference type="STRING" id="604088.SAMN04488060_0461"/>
<dbReference type="InterPro" id="IPR029055">
    <property type="entry name" value="Ntn_hydrolases_N"/>
</dbReference>
<sequence>MIAGIVDWSGARPPHTRSVLDAVSLYDRATPQTLRKDSLFLAASARDSIGNAHGVDTAFSGWIDNARELAEQLSVAPENPAVLYSAALQELGEQADELIIGCYAAISRLPDGALRLSRSPWSAPPIYYHATAERCVASPLLRALFAANAPREPDFERMVDELAYDWRSDEEEAWYKGIRMVPLGATVTVATAEHRTRRWYCLPPPVSEETYDEHAAVERARELLDEAASKAWEWASKPAVTLSGGLDSPLVATSLLQALPKDRRLAAITFVPDTRWDGTATEGTMGDESELARTLVAQYPQIDWHVADNDIGPPDRGARDVFAASEVFAPGLANVGMYHGVYRKARELGCDSLLTADMGNPTISDDGRYAYCEYAAPGKLGQLVRLLKNRPGDSRSLSRKFMALTVLPRLPRPIRRALRTLVHPGRADMVALLTPLSGDARKRQAARAEMRGTSSAWSDLTFDRSREEAVERELRDADGPAFDVDLAFEQLYGVRKRDVTAYRPLIEFCLSLPARAFAWDGEERRLARLMGIGRLPEAIRTNRKHGLHNIDWHARMTTEREEMRHVLEIARTHPFLGEILDIERLLTLIDEWPEHPGHDIETDWPRILALPRAILAARFIGHLENRNDL</sequence>
<dbReference type="EMBL" id="FOWZ01000001">
    <property type="protein sequence ID" value="SFO87418.1"/>
    <property type="molecule type" value="Genomic_DNA"/>
</dbReference>
<evidence type="ECO:0000313" key="2">
    <source>
        <dbReference type="Proteomes" id="UP000199331"/>
    </source>
</evidence>
<name>A0A1I5KQX2_9SPHN</name>
<dbReference type="SUPFAM" id="SSF56235">
    <property type="entry name" value="N-terminal nucleophile aminohydrolases (Ntn hydrolases)"/>
    <property type="match status" value="1"/>
</dbReference>